<evidence type="ECO:0000256" key="3">
    <source>
        <dbReference type="SAM" id="SignalP"/>
    </source>
</evidence>
<feature type="domain" description="EGF-like" evidence="4">
    <location>
        <begin position="468"/>
        <end position="505"/>
    </location>
</feature>
<keyword evidence="1" id="KW-0245">EGF-like domain</keyword>
<keyword evidence="1" id="KW-1015">Disulfide bond</keyword>
<organism evidence="5 6">
    <name type="scientific">Cichlidogyrus casuarinus</name>
    <dbReference type="NCBI Taxonomy" id="1844966"/>
    <lineage>
        <taxon>Eukaryota</taxon>
        <taxon>Metazoa</taxon>
        <taxon>Spiralia</taxon>
        <taxon>Lophotrochozoa</taxon>
        <taxon>Platyhelminthes</taxon>
        <taxon>Monogenea</taxon>
        <taxon>Monopisthocotylea</taxon>
        <taxon>Dactylogyridea</taxon>
        <taxon>Ancyrocephalidae</taxon>
        <taxon>Cichlidogyrus</taxon>
    </lineage>
</organism>
<dbReference type="InterPro" id="IPR000742">
    <property type="entry name" value="EGF"/>
</dbReference>
<feature type="signal peptide" evidence="3">
    <location>
        <begin position="1"/>
        <end position="17"/>
    </location>
</feature>
<dbReference type="EMBL" id="JBJKFK010000270">
    <property type="protein sequence ID" value="KAL3318234.1"/>
    <property type="molecule type" value="Genomic_DNA"/>
</dbReference>
<evidence type="ECO:0000256" key="1">
    <source>
        <dbReference type="PROSITE-ProRule" id="PRU00076"/>
    </source>
</evidence>
<keyword evidence="3" id="KW-0732">Signal</keyword>
<feature type="disulfide bond" evidence="1">
    <location>
        <begin position="495"/>
        <end position="504"/>
    </location>
</feature>
<protein>
    <recommendedName>
        <fullName evidence="4">EGF-like domain-containing protein</fullName>
    </recommendedName>
</protein>
<evidence type="ECO:0000313" key="5">
    <source>
        <dbReference type="EMBL" id="KAL3318234.1"/>
    </source>
</evidence>
<accession>A0ABD2QFC5</accession>
<gene>
    <name evidence="5" type="ORF">Ciccas_003105</name>
</gene>
<evidence type="ECO:0000259" key="4">
    <source>
        <dbReference type="PROSITE" id="PS50026"/>
    </source>
</evidence>
<keyword evidence="2" id="KW-1133">Transmembrane helix</keyword>
<keyword evidence="2" id="KW-0812">Transmembrane</keyword>
<sequence length="634" mass="72202">MLVILSYLTCLIESCLGEGPRLFSMKTYTKDTRPAVPVMAYPYFIGPYDMIEPLLRYSVYGLHPNLQREYIFDSFTSTKMEQSGPGIVVEEFKVERYLRLYMCMVDGLRRYRTWANQIDMKNISLECPPHPLTEEDERDQVNLLVASHLTHMLEITFKEFYFWNNKARRGAKNDPFLEKYFGLYFAKGHATFPNEIKDSDLTRLFRYQAWHSTRIDDLPIAILMLEAYSGFHLARHFLDSGKNYQPNGLKGQTFWPPANGIYKFYGPMSGDSMSVTFLVYLCKVLRSQPKSLVDPSKDIPHNFCPNPCIGDPCSGKQHTIPGTCEISNYGLFLGNFKCACKTGFSWKKFGEDENLSENEKGFCAAVEETSSFCHSEGTRKLHQDSEAGTFWCECLDSHTGDDCGLLRNPCFRLGRNVQDKELMHGNLACNVAQGNRCLPTLGTDEFLCLCIGDWERDNTYRFQNCLARKDICESVVCNSGVCISSADGKNFLCKCPDSTHGQFCENSAGTWGEWSPWNVDEEAGFHCSCEFPLRSVKTRLRKCLGIGCKNADPIEQIDPLAIDYSGEIQTEVISGIYFPKESEDGSMDPHLQENFAILLKNFEILANFLLLTCLTVMALIIISFLLKLYLFLRR</sequence>
<dbReference type="SUPFAM" id="SSF57196">
    <property type="entry name" value="EGF/Laminin"/>
    <property type="match status" value="1"/>
</dbReference>
<dbReference type="Proteomes" id="UP001626550">
    <property type="component" value="Unassembled WGS sequence"/>
</dbReference>
<feature type="transmembrane region" description="Helical" evidence="2">
    <location>
        <begin position="608"/>
        <end position="632"/>
    </location>
</feature>
<keyword evidence="2" id="KW-0472">Membrane</keyword>
<keyword evidence="6" id="KW-1185">Reference proteome</keyword>
<feature type="disulfide bond" evidence="1">
    <location>
        <begin position="472"/>
        <end position="482"/>
    </location>
</feature>
<feature type="chain" id="PRO_5044875433" description="EGF-like domain-containing protein" evidence="3">
    <location>
        <begin position="18"/>
        <end position="634"/>
    </location>
</feature>
<reference evidence="5 6" key="1">
    <citation type="submission" date="2024-11" db="EMBL/GenBank/DDBJ databases">
        <title>Adaptive evolution of stress response genes in parasites aligns with host niche diversity.</title>
        <authorList>
            <person name="Hahn C."/>
            <person name="Resl P."/>
        </authorList>
    </citation>
    <scope>NUCLEOTIDE SEQUENCE [LARGE SCALE GENOMIC DNA]</scope>
    <source>
        <strain evidence="5">EGGRZ-B1_66</strain>
        <tissue evidence="5">Body</tissue>
    </source>
</reference>
<proteinExistence type="predicted"/>
<dbReference type="PROSITE" id="PS50026">
    <property type="entry name" value="EGF_3"/>
    <property type="match status" value="1"/>
</dbReference>
<comment type="caution">
    <text evidence="5">The sequence shown here is derived from an EMBL/GenBank/DDBJ whole genome shotgun (WGS) entry which is preliminary data.</text>
</comment>
<comment type="caution">
    <text evidence="1">Lacks conserved residue(s) required for the propagation of feature annotation.</text>
</comment>
<dbReference type="PROSITE" id="PS00022">
    <property type="entry name" value="EGF_1"/>
    <property type="match status" value="2"/>
</dbReference>
<dbReference type="AlphaFoldDB" id="A0ABD2QFC5"/>
<evidence type="ECO:0000313" key="6">
    <source>
        <dbReference type="Proteomes" id="UP001626550"/>
    </source>
</evidence>
<name>A0ABD2QFC5_9PLAT</name>
<evidence type="ECO:0000256" key="2">
    <source>
        <dbReference type="SAM" id="Phobius"/>
    </source>
</evidence>